<organism evidence="1 2">
    <name type="scientific">Tenacibaculum vairaonense</name>
    <dbReference type="NCBI Taxonomy" id="3137860"/>
    <lineage>
        <taxon>Bacteria</taxon>
        <taxon>Pseudomonadati</taxon>
        <taxon>Bacteroidota</taxon>
        <taxon>Flavobacteriia</taxon>
        <taxon>Flavobacteriales</taxon>
        <taxon>Flavobacteriaceae</taxon>
        <taxon>Tenacibaculum</taxon>
    </lineage>
</organism>
<gene>
    <name evidence="1" type="ORF">T190115A13A_20128</name>
</gene>
<dbReference type="Proteomes" id="UP001497602">
    <property type="component" value="Unassembled WGS sequence"/>
</dbReference>
<dbReference type="EMBL" id="CAXJRC010000022">
    <property type="protein sequence ID" value="CAL2106848.1"/>
    <property type="molecule type" value="Genomic_DNA"/>
</dbReference>
<evidence type="ECO:0000313" key="2">
    <source>
        <dbReference type="Proteomes" id="UP001497602"/>
    </source>
</evidence>
<dbReference type="PROSITE" id="PS51257">
    <property type="entry name" value="PROKAR_LIPOPROTEIN"/>
    <property type="match status" value="1"/>
</dbReference>
<comment type="caution">
    <text evidence="1">The sequence shown here is derived from an EMBL/GenBank/DDBJ whole genome shotgun (WGS) entry which is preliminary data.</text>
</comment>
<proteinExistence type="predicted"/>
<keyword evidence="2" id="KW-1185">Reference proteome</keyword>
<name>A0ABP1F8Z1_9FLAO</name>
<reference evidence="1 2" key="1">
    <citation type="submission" date="2024-05" db="EMBL/GenBank/DDBJ databases">
        <authorList>
            <person name="Duchaud E."/>
        </authorList>
    </citation>
    <scope>NUCLEOTIDE SEQUENCE [LARGE SCALE GENOMIC DNA]</scope>
    <source>
        <strain evidence="1">Ena-SAMPLE-TAB-13-05-2024-13:56:06:370-140305</strain>
    </source>
</reference>
<dbReference type="RefSeq" id="WP_348738570.1">
    <property type="nucleotide sequence ID" value="NZ_CAXJRC010000022.1"/>
</dbReference>
<evidence type="ECO:0008006" key="3">
    <source>
        <dbReference type="Google" id="ProtNLM"/>
    </source>
</evidence>
<evidence type="ECO:0000313" key="1">
    <source>
        <dbReference type="EMBL" id="CAL2106848.1"/>
    </source>
</evidence>
<protein>
    <recommendedName>
        <fullName evidence="3">Lipoprotein</fullName>
    </recommendedName>
</protein>
<accession>A0ABP1F8Z1</accession>
<sequence>MKNIAVFLFVFVLVSCKTKGTDSIYVGGYRIVDRLIPYPYVLQQTKDSLFLRDKKGIVLDGIANVKLSQNDTLKFKKHHLWVLKNKEDKLAVFDLLDTVNYSFYKNIPNYKEAAIFIKSKESNIHQTVEEIKKNIENNVWTYRVSKDENDNPNEDFEIQKRLNFNTTFVTELTEYYYQNQLVISEHQKMEYHLFKLKDKVFISLYKNEENPLPIYQLLKTTNNELILKDFGSRIQRDKTINLQKDEIKEDSFLQLISKSNAFENCFEGYQGEYYFKNNDVTYKKGNEYLLNLIGKNAPIDKDKQNGYIIVHFNINCQQQVGDFGLIQMNRKYTQTKFSTALVHHITNNVANLKDWPNTVSKNWLTYKDVHAFLMFKIENGKITDLCP</sequence>